<dbReference type="OrthoDB" id="4191603at2"/>
<feature type="binding site" evidence="2">
    <location>
        <position position="66"/>
    </location>
    <ligand>
        <name>substrate</name>
    </ligand>
</feature>
<gene>
    <name evidence="3" type="ORF">DES51_110155</name>
</gene>
<evidence type="ECO:0000256" key="1">
    <source>
        <dbReference type="ARBA" id="ARBA00022679"/>
    </source>
</evidence>
<dbReference type="Pfam" id="PF01255">
    <property type="entry name" value="Prenyltransf"/>
    <property type="match status" value="1"/>
</dbReference>
<comment type="cofactor">
    <cofactor evidence="2">
        <name>Mg(2+)</name>
        <dbReference type="ChEBI" id="CHEBI:18420"/>
    </cofactor>
    <text evidence="2">Binds 2 magnesium ions per subunit.</text>
</comment>
<protein>
    <recommendedName>
        <fullName evidence="2">Isoprenyl transferase</fullName>
        <ecNumber evidence="2">2.5.1.-</ecNumber>
    </recommendedName>
</protein>
<comment type="subunit">
    <text evidence="2">Homodimer.</text>
</comment>
<keyword evidence="4" id="KW-1185">Reference proteome</keyword>
<dbReference type="InterPro" id="IPR036424">
    <property type="entry name" value="UPP_synth-like_sf"/>
</dbReference>
<dbReference type="EC" id="2.5.1.-" evidence="2"/>
<keyword evidence="1 2" id="KW-0808">Transferase</keyword>
<dbReference type="Gene3D" id="3.40.1180.10">
    <property type="entry name" value="Decaprenyl diphosphate synthase-like"/>
    <property type="match status" value="1"/>
</dbReference>
<dbReference type="GO" id="GO:0016094">
    <property type="term" value="P:polyprenol biosynthetic process"/>
    <property type="evidence" value="ECO:0007669"/>
    <property type="project" value="TreeGrafter"/>
</dbReference>
<dbReference type="PANTHER" id="PTHR10291:SF0">
    <property type="entry name" value="DEHYDRODOLICHYL DIPHOSPHATE SYNTHASE 2"/>
    <property type="match status" value="1"/>
</dbReference>
<feature type="binding site" evidence="2">
    <location>
        <position position="15"/>
    </location>
    <ligand>
        <name>Mg(2+)</name>
        <dbReference type="ChEBI" id="CHEBI:18420"/>
    </ligand>
</feature>
<comment type="similarity">
    <text evidence="2">Belongs to the UPP synthase family.</text>
</comment>
<proteinExistence type="inferred from homology"/>
<dbReference type="PROSITE" id="PS01066">
    <property type="entry name" value="UPP_SYNTHASE"/>
    <property type="match status" value="1"/>
</dbReference>
<dbReference type="GO" id="GO:0008834">
    <property type="term" value="F:ditrans,polycis-undecaprenyl-diphosphate synthase [(2E,6E)-farnesyl-diphosphate specific] activity"/>
    <property type="evidence" value="ECO:0007669"/>
    <property type="project" value="TreeGrafter"/>
</dbReference>
<feature type="binding site" evidence="2">
    <location>
        <begin position="16"/>
        <end position="19"/>
    </location>
    <ligand>
        <name>substrate</name>
    </ligand>
</feature>
<dbReference type="NCBIfam" id="TIGR00055">
    <property type="entry name" value="uppS"/>
    <property type="match status" value="1"/>
</dbReference>
<accession>A0A2V2EV68</accession>
<dbReference type="GeneID" id="94439381"/>
<dbReference type="InterPro" id="IPR018520">
    <property type="entry name" value="UPP_synth-like_CS"/>
</dbReference>
<feature type="active site" description="Proton acceptor" evidence="2">
    <location>
        <position position="63"/>
    </location>
</feature>
<dbReference type="RefSeq" id="WP_022937736.1">
    <property type="nucleotide sequence ID" value="NZ_CABKRQ010000003.1"/>
</dbReference>
<keyword evidence="2" id="KW-0460">Magnesium</keyword>
<dbReference type="SUPFAM" id="SSF64005">
    <property type="entry name" value="Undecaprenyl diphosphate synthase"/>
    <property type="match status" value="1"/>
</dbReference>
<dbReference type="CDD" id="cd00475">
    <property type="entry name" value="Cis_IPPS"/>
    <property type="match status" value="1"/>
</dbReference>
<evidence type="ECO:0000313" key="3">
    <source>
        <dbReference type="EMBL" id="PXX77601.1"/>
    </source>
</evidence>
<dbReference type="AlphaFoldDB" id="A0A2V2EV68"/>
<dbReference type="GO" id="GO:0030145">
    <property type="term" value="F:manganese ion binding"/>
    <property type="evidence" value="ECO:0007669"/>
    <property type="project" value="TreeGrafter"/>
</dbReference>
<comment type="function">
    <text evidence="2">Catalyzes the condensation of isopentenyl diphosphate (IPP) with allylic pyrophosphates generating different type of terpenoids.</text>
</comment>
<feature type="binding site" evidence="2">
    <location>
        <begin position="60"/>
        <end position="62"/>
    </location>
    <ligand>
        <name>substrate</name>
    </ligand>
</feature>
<evidence type="ECO:0000313" key="4">
    <source>
        <dbReference type="Proteomes" id="UP000247612"/>
    </source>
</evidence>
<name>A0A2V2EV68_9FIRM</name>
<feature type="binding site" evidence="2">
    <location>
        <position position="181"/>
    </location>
    <ligand>
        <name>substrate</name>
    </ligand>
</feature>
<dbReference type="PANTHER" id="PTHR10291">
    <property type="entry name" value="DEHYDRODOLICHYL DIPHOSPHATE SYNTHASE FAMILY MEMBER"/>
    <property type="match status" value="1"/>
</dbReference>
<sequence length="235" mass="26960">MDLQRIPAHIAIIMDGNGRWAKKRGLPRTAGHLQGAENVRTIAKEANRLGVKTLILYAFSTENWNRPESEIDYLCKLPKMFFSKYIKELKALNIRVSCIGEYEKFPKDTVTVIKNAIDETAMNTGLNLCLAVNYGARREITLAAQQYAKDVLADKASLDIDEQAFGQYMMGEHQELDLLIRTSGEVRLSNFLLWQCAYAEMIFTDTAWPDFNEAELHRCLEQYQQRDRRFGGLKE</sequence>
<dbReference type="Proteomes" id="UP000247612">
    <property type="component" value="Unassembled WGS sequence"/>
</dbReference>
<dbReference type="NCBIfam" id="NF011405">
    <property type="entry name" value="PRK14830.1"/>
    <property type="match status" value="1"/>
</dbReference>
<feature type="binding site" evidence="2">
    <location>
        <position position="32"/>
    </location>
    <ligand>
        <name>substrate</name>
    </ligand>
</feature>
<dbReference type="STRING" id="1034346.GCA_000313565_01433"/>
<feature type="binding site" evidence="2">
    <location>
        <position position="64"/>
    </location>
    <ligand>
        <name>substrate</name>
    </ligand>
</feature>
<reference evidence="3 4" key="1">
    <citation type="submission" date="2018-05" db="EMBL/GenBank/DDBJ databases">
        <title>Genomic Encyclopedia of Type Strains, Phase IV (KMG-IV): sequencing the most valuable type-strain genomes for metagenomic binning, comparative biology and taxonomic classification.</title>
        <authorList>
            <person name="Goeker M."/>
        </authorList>
    </citation>
    <scope>NUCLEOTIDE SEQUENCE [LARGE SCALE GENOMIC DNA]</scope>
    <source>
        <strain evidence="3 4">JC118</strain>
    </source>
</reference>
<dbReference type="HAMAP" id="MF_01139">
    <property type="entry name" value="ISPT"/>
    <property type="match status" value="1"/>
</dbReference>
<organism evidence="3 4">
    <name type="scientific">Dielma fastidiosa</name>
    <dbReference type="NCBI Taxonomy" id="1034346"/>
    <lineage>
        <taxon>Bacteria</taxon>
        <taxon>Bacillati</taxon>
        <taxon>Bacillota</taxon>
        <taxon>Erysipelotrichia</taxon>
        <taxon>Erysipelotrichales</taxon>
        <taxon>Erysipelotrichaceae</taxon>
        <taxon>Dielma</taxon>
    </lineage>
</organism>
<feature type="active site" evidence="2">
    <location>
        <position position="15"/>
    </location>
</feature>
<dbReference type="GO" id="GO:0005829">
    <property type="term" value="C:cytosol"/>
    <property type="evidence" value="ECO:0007669"/>
    <property type="project" value="TreeGrafter"/>
</dbReference>
<feature type="binding site" evidence="2">
    <location>
        <position position="20"/>
    </location>
    <ligand>
        <name>substrate</name>
    </ligand>
</feature>
<dbReference type="GO" id="GO:0000287">
    <property type="term" value="F:magnesium ion binding"/>
    <property type="evidence" value="ECO:0007669"/>
    <property type="project" value="UniProtKB-UniRule"/>
</dbReference>
<keyword evidence="2" id="KW-0479">Metal-binding</keyword>
<comment type="caution">
    <text evidence="3">The sequence shown here is derived from an EMBL/GenBank/DDBJ whole genome shotgun (WGS) entry which is preliminary data.</text>
</comment>
<dbReference type="FunFam" id="3.40.1180.10:FF:000001">
    <property type="entry name" value="(2E,6E)-farnesyl-diphosphate-specific ditrans,polycis-undecaprenyl-diphosphate synthase"/>
    <property type="match status" value="1"/>
</dbReference>
<feature type="binding site" evidence="2">
    <location>
        <begin position="187"/>
        <end position="189"/>
    </location>
    <ligand>
        <name>substrate</name>
    </ligand>
</feature>
<evidence type="ECO:0000256" key="2">
    <source>
        <dbReference type="HAMAP-Rule" id="MF_01139"/>
    </source>
</evidence>
<dbReference type="InterPro" id="IPR001441">
    <property type="entry name" value="UPP_synth-like"/>
</dbReference>
<dbReference type="EMBL" id="QJKH01000010">
    <property type="protein sequence ID" value="PXX77601.1"/>
    <property type="molecule type" value="Genomic_DNA"/>
</dbReference>
<feature type="binding site" evidence="2">
    <location>
        <position position="28"/>
    </location>
    <ligand>
        <name>substrate</name>
    </ligand>
</feature>
<feature type="binding site" evidence="2">
    <location>
        <position position="200"/>
    </location>
    <ligand>
        <name>Mg(2+)</name>
        <dbReference type="ChEBI" id="CHEBI:18420"/>
    </ligand>
</feature>